<evidence type="ECO:0000313" key="3">
    <source>
        <dbReference type="Proteomes" id="UP000799439"/>
    </source>
</evidence>
<sequence>MQKDDDGDYDSLLNFYSAPPPPSPAAKRMPVYLLHGFKWPRPLIRIHIILQNLDDAAAEWLIAPVTTEVMTENFWELYPTAMEHLPSLRFIEQYDPTDESMDAGSQPYAYVADVVHEIKLGLDVDEIRGRGVSNEQWGALLELRDKLAPDEKVGWFVVVCGDTERVAPPDREEDTEEEYDADALPVSMGPPLVPMPQHLSSVGQKKAPPIVPPPPPQPIAMPPVQQQGYEMGYRPRTAGSTYTSSSGTRKEYSSPDLSRTSHSISIGSPDTASRKDFSSPETPQRGFKKLLGSLSRRKSRASIRDKEISSPTSVHGFAPPVPPLPRQLA</sequence>
<dbReference type="OrthoDB" id="371463at2759"/>
<comment type="caution">
    <text evidence="2">The sequence shown here is derived from an EMBL/GenBank/DDBJ whole genome shotgun (WGS) entry which is preliminary data.</text>
</comment>
<feature type="compositionally biased region" description="Low complexity" evidence="1">
    <location>
        <begin position="237"/>
        <end position="247"/>
    </location>
</feature>
<feature type="compositionally biased region" description="Acidic residues" evidence="1">
    <location>
        <begin position="171"/>
        <end position="181"/>
    </location>
</feature>
<proteinExistence type="predicted"/>
<keyword evidence="3" id="KW-1185">Reference proteome</keyword>
<feature type="compositionally biased region" description="Pro residues" evidence="1">
    <location>
        <begin position="209"/>
        <end position="221"/>
    </location>
</feature>
<feature type="compositionally biased region" description="Polar residues" evidence="1">
    <location>
        <begin position="255"/>
        <end position="271"/>
    </location>
</feature>
<protein>
    <submittedName>
        <fullName evidence="2">Uncharacterized protein</fullName>
    </submittedName>
</protein>
<dbReference type="EMBL" id="ML996090">
    <property type="protein sequence ID" value="KAF2149748.1"/>
    <property type="molecule type" value="Genomic_DNA"/>
</dbReference>
<feature type="compositionally biased region" description="Pro residues" evidence="1">
    <location>
        <begin position="319"/>
        <end position="329"/>
    </location>
</feature>
<evidence type="ECO:0000256" key="1">
    <source>
        <dbReference type="SAM" id="MobiDB-lite"/>
    </source>
</evidence>
<accession>A0A9P4IZQ2</accession>
<gene>
    <name evidence="2" type="ORF">K461DRAFT_280968</name>
</gene>
<dbReference type="Proteomes" id="UP000799439">
    <property type="component" value="Unassembled WGS sequence"/>
</dbReference>
<organism evidence="2 3">
    <name type="scientific">Myriangium duriaei CBS 260.36</name>
    <dbReference type="NCBI Taxonomy" id="1168546"/>
    <lineage>
        <taxon>Eukaryota</taxon>
        <taxon>Fungi</taxon>
        <taxon>Dikarya</taxon>
        <taxon>Ascomycota</taxon>
        <taxon>Pezizomycotina</taxon>
        <taxon>Dothideomycetes</taxon>
        <taxon>Dothideomycetidae</taxon>
        <taxon>Myriangiales</taxon>
        <taxon>Myriangiaceae</taxon>
        <taxon>Myriangium</taxon>
    </lineage>
</organism>
<reference evidence="2" key="1">
    <citation type="journal article" date="2020" name="Stud. Mycol.">
        <title>101 Dothideomycetes genomes: a test case for predicting lifestyles and emergence of pathogens.</title>
        <authorList>
            <person name="Haridas S."/>
            <person name="Albert R."/>
            <person name="Binder M."/>
            <person name="Bloem J."/>
            <person name="Labutti K."/>
            <person name="Salamov A."/>
            <person name="Andreopoulos B."/>
            <person name="Baker S."/>
            <person name="Barry K."/>
            <person name="Bills G."/>
            <person name="Bluhm B."/>
            <person name="Cannon C."/>
            <person name="Castanera R."/>
            <person name="Culley D."/>
            <person name="Daum C."/>
            <person name="Ezra D."/>
            <person name="Gonzalez J."/>
            <person name="Henrissat B."/>
            <person name="Kuo A."/>
            <person name="Liang C."/>
            <person name="Lipzen A."/>
            <person name="Lutzoni F."/>
            <person name="Magnuson J."/>
            <person name="Mondo S."/>
            <person name="Nolan M."/>
            <person name="Ohm R."/>
            <person name="Pangilinan J."/>
            <person name="Park H.-J."/>
            <person name="Ramirez L."/>
            <person name="Alfaro M."/>
            <person name="Sun H."/>
            <person name="Tritt A."/>
            <person name="Yoshinaga Y."/>
            <person name="Zwiers L.-H."/>
            <person name="Turgeon B."/>
            <person name="Goodwin S."/>
            <person name="Spatafora J."/>
            <person name="Crous P."/>
            <person name="Grigoriev I."/>
        </authorList>
    </citation>
    <scope>NUCLEOTIDE SEQUENCE</scope>
    <source>
        <strain evidence="2">CBS 260.36</strain>
    </source>
</reference>
<name>A0A9P4IZQ2_9PEZI</name>
<feature type="region of interest" description="Disordered" evidence="1">
    <location>
        <begin position="166"/>
        <end position="329"/>
    </location>
</feature>
<evidence type="ECO:0000313" key="2">
    <source>
        <dbReference type="EMBL" id="KAF2149748.1"/>
    </source>
</evidence>
<dbReference type="AlphaFoldDB" id="A0A9P4IZQ2"/>